<proteinExistence type="predicted"/>
<sequence>MDTDRESSYLSLVLSRESLVTWISQTRWMLSICIKYFMVLNPANGSDSTMITVLLSFVLTLTNCNQWKISKDDTLKPALTAITNSFISHIVDCGFYPALKQLLLKGLALHLPVLTQLSLTGIFTLSMRPLLVFDFSSHYICLFVLHILSVPGFVLHINSLAHEAYDVIVREKLCSRIILFLSESPQNLEIIFNDLEGSYALCLIANLIQLSLLEVDVLVDHCEEFCVVLSKLLHRLGGYVGQKKSNLTCWHPILGWFSQPLDNYLQAAAPHVTSQLHLLWHGRMVRLLFADLYQQEGLDESEQACATPRASTSTAAAAPSRPQRIRPNEQTAGERKAIEGLLPANPPSFVSRHHRKGLSDRLGLGHFLRQLAGHVPALRGGGGGGGGSGALPNYAHHQARAHGVPGPEALPVSIKAVCMLYCFTIGSLREIRNDILAGLTLGDLLPRMWRLISRAGGVRDWAPLLTAPKAGWQLVPHSAHLLHLFAAAASNLLIILDDVEVFEKQKAFELEELMAIADFFNYLIYETVLLVPDPPPTAQDECLQTSASSNPTVFNICLRLLGILYNRDGRHKFTPNNFWLIRGVRPSAFMSDLRKEKVHATFLLKHVPHIIPRKERVMLFRELVRADKAALGVLTQTNCMLDSSAVGAVVMIHRNRIVEDGYQQLANLSPTQLRMKIRVQFINALGLDEVGIDLDGVFKEFLEETLRRVFDPTLNLFRATTDQRLYPSPTSHIQESHLQLFEFVGKLLAKAVYEGIIVDVPFANFFLTQVLGRQRASCYSFLDELSTLDRDLYKSLTYIKHYDGDISDLELTFSFDEDCLGQIVVHDLVPGGRYLTVTNDLKISYVHRMAMFRMYKQIRAQTASFIRGFYLIINPDWLSMFSPSELQQLISGDSVLIDLDDLRQHTKYSGGFYNNHRVISWLWDILKKDFSDEERSLFLKFVTSCSKPPLLGFAYLEPPFCIRCVQYTNEDQDVGDTLGSVLKGFFGFGSRRGGEEQARLPSASTCFNLLKLPNYASRSILRDKLRYAIHSNAGFELS</sequence>
<dbReference type="InterPro" id="IPR044611">
    <property type="entry name" value="E3A/B/C-like"/>
</dbReference>
<dbReference type="Gene3D" id="3.30.2160.10">
    <property type="entry name" value="Hect, E3 ligase catalytic domain"/>
    <property type="match status" value="1"/>
</dbReference>
<keyword evidence="9" id="KW-1185">Reference proteome</keyword>
<reference evidence="8 9" key="1">
    <citation type="submission" date="2018-10" db="EMBL/GenBank/DDBJ databases">
        <authorList>
            <consortium name="Pathogen Informatics"/>
        </authorList>
    </citation>
    <scope>NUCLEOTIDE SEQUENCE [LARGE SCALE GENOMIC DNA]</scope>
</reference>
<evidence type="ECO:0000259" key="7">
    <source>
        <dbReference type="PROSITE" id="PS50237"/>
    </source>
</evidence>
<dbReference type="FunFam" id="3.30.2410.10:FF:000011">
    <property type="entry name" value="Putative Ubiquitin-protein ligase E3C"/>
    <property type="match status" value="1"/>
</dbReference>
<dbReference type="PROSITE" id="PS50237">
    <property type="entry name" value="HECT"/>
    <property type="match status" value="1"/>
</dbReference>
<dbReference type="OrthoDB" id="8068875at2759"/>
<evidence type="ECO:0000256" key="5">
    <source>
        <dbReference type="PROSITE-ProRule" id="PRU00104"/>
    </source>
</evidence>
<dbReference type="CDD" id="cd00078">
    <property type="entry name" value="HECTc"/>
    <property type="match status" value="1"/>
</dbReference>
<evidence type="ECO:0000256" key="1">
    <source>
        <dbReference type="ARBA" id="ARBA00000885"/>
    </source>
</evidence>
<feature type="compositionally biased region" description="Low complexity" evidence="6">
    <location>
        <begin position="306"/>
        <end position="322"/>
    </location>
</feature>
<evidence type="ECO:0000256" key="6">
    <source>
        <dbReference type="SAM" id="MobiDB-lite"/>
    </source>
</evidence>
<keyword evidence="4 5" id="KW-0833">Ubl conjugation pathway</keyword>
<dbReference type="InterPro" id="IPR035983">
    <property type="entry name" value="Hect_E3_ubiquitin_ligase"/>
</dbReference>
<dbReference type="EC" id="2.3.2.26" evidence="2"/>
<name>A0A158QVI6_MESCO</name>
<evidence type="ECO:0000313" key="8">
    <source>
        <dbReference type="EMBL" id="VDD82005.1"/>
    </source>
</evidence>
<gene>
    <name evidence="8" type="ORF">MCOS_LOCUS8008</name>
</gene>
<keyword evidence="3" id="KW-0808">Transferase</keyword>
<evidence type="ECO:0000256" key="3">
    <source>
        <dbReference type="ARBA" id="ARBA00022679"/>
    </source>
</evidence>
<organism evidence="8 9">
    <name type="scientific">Mesocestoides corti</name>
    <name type="common">Flatworm</name>
    <dbReference type="NCBI Taxonomy" id="53468"/>
    <lineage>
        <taxon>Eukaryota</taxon>
        <taxon>Metazoa</taxon>
        <taxon>Spiralia</taxon>
        <taxon>Lophotrochozoa</taxon>
        <taxon>Platyhelminthes</taxon>
        <taxon>Cestoda</taxon>
        <taxon>Eucestoda</taxon>
        <taxon>Cyclophyllidea</taxon>
        <taxon>Mesocestoididae</taxon>
        <taxon>Mesocestoides</taxon>
    </lineage>
</organism>
<dbReference type="EMBL" id="UXSR01005437">
    <property type="protein sequence ID" value="VDD82005.1"/>
    <property type="molecule type" value="Genomic_DNA"/>
</dbReference>
<feature type="region of interest" description="Disordered" evidence="6">
    <location>
        <begin position="303"/>
        <end position="332"/>
    </location>
</feature>
<dbReference type="SMART" id="SM00119">
    <property type="entry name" value="HECTc"/>
    <property type="match status" value="1"/>
</dbReference>
<dbReference type="PANTHER" id="PTHR45700:SF3">
    <property type="entry name" value="UBIQUITIN-PROTEIN LIGASE E3B"/>
    <property type="match status" value="1"/>
</dbReference>
<dbReference type="Proteomes" id="UP000267029">
    <property type="component" value="Unassembled WGS sequence"/>
</dbReference>
<dbReference type="SUPFAM" id="SSF56204">
    <property type="entry name" value="Hect, E3 ligase catalytic domain"/>
    <property type="match status" value="1"/>
</dbReference>
<dbReference type="GO" id="GO:0000209">
    <property type="term" value="P:protein polyubiquitination"/>
    <property type="evidence" value="ECO:0007669"/>
    <property type="project" value="InterPro"/>
</dbReference>
<dbReference type="Gene3D" id="3.90.1750.10">
    <property type="entry name" value="Hect, E3 ligase catalytic domains"/>
    <property type="match status" value="1"/>
</dbReference>
<evidence type="ECO:0000256" key="4">
    <source>
        <dbReference type="ARBA" id="ARBA00022786"/>
    </source>
</evidence>
<dbReference type="Gene3D" id="3.30.2410.10">
    <property type="entry name" value="Hect, E3 ligase catalytic domain"/>
    <property type="match status" value="1"/>
</dbReference>
<comment type="catalytic activity">
    <reaction evidence="1">
        <text>S-ubiquitinyl-[E2 ubiquitin-conjugating enzyme]-L-cysteine + [acceptor protein]-L-lysine = [E2 ubiquitin-conjugating enzyme]-L-cysteine + N(6)-ubiquitinyl-[acceptor protein]-L-lysine.</text>
        <dbReference type="EC" id="2.3.2.26"/>
    </reaction>
</comment>
<evidence type="ECO:0000256" key="2">
    <source>
        <dbReference type="ARBA" id="ARBA00012485"/>
    </source>
</evidence>
<protein>
    <recommendedName>
        <fullName evidence="2">HECT-type E3 ubiquitin transferase</fullName>
        <ecNumber evidence="2">2.3.2.26</ecNumber>
    </recommendedName>
</protein>
<dbReference type="AlphaFoldDB" id="A0A158QVI6"/>
<dbReference type="InterPro" id="IPR000569">
    <property type="entry name" value="HECT_dom"/>
</dbReference>
<feature type="domain" description="HECT" evidence="7">
    <location>
        <begin position="669"/>
        <end position="1038"/>
    </location>
</feature>
<dbReference type="FunFam" id="3.30.2160.10:FF:000002">
    <property type="entry name" value="Putative Ubiquitin-protein ligase E3C"/>
    <property type="match status" value="1"/>
</dbReference>
<evidence type="ECO:0000313" key="9">
    <source>
        <dbReference type="Proteomes" id="UP000267029"/>
    </source>
</evidence>
<dbReference type="PANTHER" id="PTHR45700">
    <property type="entry name" value="UBIQUITIN-PROTEIN LIGASE E3C"/>
    <property type="match status" value="1"/>
</dbReference>
<dbReference type="GO" id="GO:0006511">
    <property type="term" value="P:ubiquitin-dependent protein catabolic process"/>
    <property type="evidence" value="ECO:0007669"/>
    <property type="project" value="TreeGrafter"/>
</dbReference>
<dbReference type="Pfam" id="PF00632">
    <property type="entry name" value="HECT"/>
    <property type="match status" value="1"/>
</dbReference>
<dbReference type="STRING" id="53468.A0A158QVI6"/>
<feature type="active site" description="Glycyl thioester intermediate" evidence="5">
    <location>
        <position position="1006"/>
    </location>
</feature>
<dbReference type="GO" id="GO:0061630">
    <property type="term" value="F:ubiquitin protein ligase activity"/>
    <property type="evidence" value="ECO:0007669"/>
    <property type="project" value="UniProtKB-EC"/>
</dbReference>
<accession>A0A158QVI6</accession>